<dbReference type="Gene3D" id="3.40.30.10">
    <property type="entry name" value="Glutaredoxin"/>
    <property type="match status" value="1"/>
</dbReference>
<evidence type="ECO:0000256" key="1">
    <source>
        <dbReference type="SAM" id="Phobius"/>
    </source>
</evidence>
<comment type="caution">
    <text evidence="3">The sequence shown here is derived from an EMBL/GenBank/DDBJ whole genome shotgun (WGS) entry which is preliminary data.</text>
</comment>
<feature type="transmembrane region" description="Helical" evidence="1">
    <location>
        <begin position="6"/>
        <end position="23"/>
    </location>
</feature>
<keyword evidence="1" id="KW-1133">Transmembrane helix</keyword>
<keyword evidence="1" id="KW-0812">Transmembrane</keyword>
<dbReference type="RefSeq" id="WP_241276054.1">
    <property type="nucleotide sequence ID" value="NZ_JAKZGS010000017.1"/>
</dbReference>
<dbReference type="PROSITE" id="PS51352">
    <property type="entry name" value="THIOREDOXIN_2"/>
    <property type="match status" value="1"/>
</dbReference>
<organism evidence="3 4">
    <name type="scientific">Belliella calami</name>
    <dbReference type="NCBI Taxonomy" id="2923436"/>
    <lineage>
        <taxon>Bacteria</taxon>
        <taxon>Pseudomonadati</taxon>
        <taxon>Bacteroidota</taxon>
        <taxon>Cytophagia</taxon>
        <taxon>Cytophagales</taxon>
        <taxon>Cyclobacteriaceae</taxon>
        <taxon>Belliella</taxon>
    </lineage>
</organism>
<evidence type="ECO:0000313" key="4">
    <source>
        <dbReference type="Proteomes" id="UP001165488"/>
    </source>
</evidence>
<dbReference type="InterPro" id="IPR000866">
    <property type="entry name" value="AhpC/TSA"/>
</dbReference>
<dbReference type="InterPro" id="IPR036249">
    <property type="entry name" value="Thioredoxin-like_sf"/>
</dbReference>
<accession>A0ABS9USF2</accession>
<dbReference type="SUPFAM" id="SSF52833">
    <property type="entry name" value="Thioredoxin-like"/>
    <property type="match status" value="1"/>
</dbReference>
<dbReference type="InterPro" id="IPR013766">
    <property type="entry name" value="Thioredoxin_domain"/>
</dbReference>
<dbReference type="Pfam" id="PF00578">
    <property type="entry name" value="AhpC-TSA"/>
    <property type="match status" value="1"/>
</dbReference>
<dbReference type="PANTHER" id="PTHR42852">
    <property type="entry name" value="THIOL:DISULFIDE INTERCHANGE PROTEIN DSBE"/>
    <property type="match status" value="1"/>
</dbReference>
<reference evidence="3" key="1">
    <citation type="submission" date="2022-03" db="EMBL/GenBank/DDBJ databases">
        <title>De novo assembled genomes of Belliella spp. (Cyclobacteriaceae) strains.</title>
        <authorList>
            <person name="Szabo A."/>
            <person name="Korponai K."/>
            <person name="Felfoldi T."/>
        </authorList>
    </citation>
    <scope>NUCLEOTIDE SEQUENCE</scope>
    <source>
        <strain evidence="3">DSM 107340</strain>
    </source>
</reference>
<dbReference type="Proteomes" id="UP001165488">
    <property type="component" value="Unassembled WGS sequence"/>
</dbReference>
<keyword evidence="1" id="KW-0472">Membrane</keyword>
<gene>
    <name evidence="3" type="ORF">MM236_16270</name>
</gene>
<sequence length="179" mass="20440">MVRKIVLLFIVVGMLGMLGLFAWKYQKKSENIAQIKEQIQVVPNFWLKSLDEETFSISDFASGSPLLIIYFNSTCEMCKIELNALNERFTEFGQINILLASSQEREELEGFMDKYPFVSESNIKVALDDEMKLSGYLGVKSVPSVFCYDSKGELIANYQGPVKLDILLDKLLDRKEVEK</sequence>
<evidence type="ECO:0000259" key="2">
    <source>
        <dbReference type="PROSITE" id="PS51352"/>
    </source>
</evidence>
<proteinExistence type="predicted"/>
<protein>
    <submittedName>
        <fullName evidence="3">Peroxiredoxin family protein</fullName>
    </submittedName>
</protein>
<name>A0ABS9USF2_9BACT</name>
<feature type="domain" description="Thioredoxin" evidence="2">
    <location>
        <begin position="36"/>
        <end position="177"/>
    </location>
</feature>
<evidence type="ECO:0000313" key="3">
    <source>
        <dbReference type="EMBL" id="MCH7399560.1"/>
    </source>
</evidence>
<dbReference type="EMBL" id="JAKZGS010000017">
    <property type="protein sequence ID" value="MCH7399560.1"/>
    <property type="molecule type" value="Genomic_DNA"/>
</dbReference>
<dbReference type="InterPro" id="IPR050553">
    <property type="entry name" value="Thioredoxin_ResA/DsbE_sf"/>
</dbReference>
<dbReference type="PANTHER" id="PTHR42852:SF17">
    <property type="entry name" value="THIOREDOXIN-LIKE PROTEIN HI_1115"/>
    <property type="match status" value="1"/>
</dbReference>
<keyword evidence="4" id="KW-1185">Reference proteome</keyword>